<feature type="transmembrane region" description="Helical" evidence="1">
    <location>
        <begin position="43"/>
        <end position="68"/>
    </location>
</feature>
<keyword evidence="1" id="KW-0472">Membrane</keyword>
<dbReference type="PATRIC" id="fig|1423807.3.peg.1190"/>
<dbReference type="Proteomes" id="UP000051820">
    <property type="component" value="Unassembled WGS sequence"/>
</dbReference>
<keyword evidence="1" id="KW-1133">Transmembrane helix</keyword>
<name>A0A0R1VYE4_9LACO</name>
<keyword evidence="1" id="KW-0812">Transmembrane</keyword>
<evidence type="ECO:0000256" key="1">
    <source>
        <dbReference type="SAM" id="Phobius"/>
    </source>
</evidence>
<comment type="caution">
    <text evidence="2">The sequence shown here is derived from an EMBL/GenBank/DDBJ whole genome shotgun (WGS) entry which is preliminary data.</text>
</comment>
<dbReference type="STRING" id="1423807.FD16_GL001169"/>
<feature type="transmembrane region" description="Helical" evidence="1">
    <location>
        <begin position="119"/>
        <end position="139"/>
    </location>
</feature>
<dbReference type="OrthoDB" id="9789229at2"/>
<feature type="transmembrane region" description="Helical" evidence="1">
    <location>
        <begin position="145"/>
        <end position="167"/>
    </location>
</feature>
<accession>A0A0R1VYE4</accession>
<feature type="transmembrane region" description="Helical" evidence="1">
    <location>
        <begin position="14"/>
        <end position="31"/>
    </location>
</feature>
<dbReference type="Pfam" id="PF06541">
    <property type="entry name" value="ABC_trans_CmpB"/>
    <property type="match status" value="1"/>
</dbReference>
<feature type="transmembrane region" description="Helical" evidence="1">
    <location>
        <begin position="74"/>
        <end position="98"/>
    </location>
</feature>
<reference evidence="2 3" key="1">
    <citation type="journal article" date="2015" name="Genome Announc.">
        <title>Expanding the biotechnology potential of lactobacilli through comparative genomics of 213 strains and associated genera.</title>
        <authorList>
            <person name="Sun Z."/>
            <person name="Harris H.M."/>
            <person name="McCann A."/>
            <person name="Guo C."/>
            <person name="Argimon S."/>
            <person name="Zhang W."/>
            <person name="Yang X."/>
            <person name="Jeffery I.B."/>
            <person name="Cooney J.C."/>
            <person name="Kagawa T.F."/>
            <person name="Liu W."/>
            <person name="Song Y."/>
            <person name="Salvetti E."/>
            <person name="Wrobel A."/>
            <person name="Rasinkangas P."/>
            <person name="Parkhill J."/>
            <person name="Rea M.C."/>
            <person name="O'Sullivan O."/>
            <person name="Ritari J."/>
            <person name="Douillard F.P."/>
            <person name="Paul Ross R."/>
            <person name="Yang R."/>
            <person name="Briner A.E."/>
            <person name="Felis G.E."/>
            <person name="de Vos W.M."/>
            <person name="Barrangou R."/>
            <person name="Klaenhammer T.R."/>
            <person name="Caufield P.W."/>
            <person name="Cui Y."/>
            <person name="Zhang H."/>
            <person name="O'Toole P.W."/>
        </authorList>
    </citation>
    <scope>NUCLEOTIDE SEQUENCE [LARGE SCALE GENOMIC DNA]</scope>
    <source>
        <strain evidence="2 3">DSM 5007</strain>
    </source>
</reference>
<keyword evidence="3" id="KW-1185">Reference proteome</keyword>
<dbReference type="eggNOG" id="COG4905">
    <property type="taxonomic scope" value="Bacteria"/>
</dbReference>
<gene>
    <name evidence="2" type="ORF">FD16_GL001169</name>
</gene>
<proteinExistence type="predicted"/>
<evidence type="ECO:0000313" key="2">
    <source>
        <dbReference type="EMBL" id="KRM10567.1"/>
    </source>
</evidence>
<protein>
    <recommendedName>
        <fullName evidence="4">ABC transporter permease</fullName>
    </recommendedName>
</protein>
<organism evidence="2 3">
    <name type="scientific">Paucilactobacillus suebicus DSM 5007 = KCTC 3549</name>
    <dbReference type="NCBI Taxonomy" id="1423807"/>
    <lineage>
        <taxon>Bacteria</taxon>
        <taxon>Bacillati</taxon>
        <taxon>Bacillota</taxon>
        <taxon>Bacilli</taxon>
        <taxon>Lactobacillales</taxon>
        <taxon>Lactobacillaceae</taxon>
        <taxon>Paucilactobacillus</taxon>
    </lineage>
</organism>
<dbReference type="InterPro" id="IPR010540">
    <property type="entry name" value="CmpB_TMEM229"/>
</dbReference>
<dbReference type="RefSeq" id="WP_010623129.1">
    <property type="nucleotide sequence ID" value="NZ_AZGF01000027.1"/>
</dbReference>
<dbReference type="EMBL" id="AZGF01000027">
    <property type="protein sequence ID" value="KRM10567.1"/>
    <property type="molecule type" value="Genomic_DNA"/>
</dbReference>
<evidence type="ECO:0000313" key="3">
    <source>
        <dbReference type="Proteomes" id="UP000051820"/>
    </source>
</evidence>
<dbReference type="AlphaFoldDB" id="A0A0R1VYE4"/>
<evidence type="ECO:0008006" key="4">
    <source>
        <dbReference type="Google" id="ProtNLM"/>
    </source>
</evidence>
<sequence>MAHQIEIINLEEEFAVWVLYFFAYSVVGWLWESSYVSVRKRKWTNSGFLIGPVVPVYGFSMMAVLAVVEPFEKNIAMLFVMSAILITMIEYVTSWLMEKLFHARWWDYSKIPLNLNGRVALPISLFWGFGVVIIIKFIHPVISKIVVHFSTNYGIFAGILLIAIIMFDFGFTIANAMAFGAATNRIGETVESMKAELKTRVADEGSRIEAERSWVDYRAHDKQGRLPHLNYVQRRLLKSFPNVKLRDTATSANDISTMADLIKERGKKAKSDK</sequence>